<reference evidence="1 2" key="1">
    <citation type="submission" date="2018-07" db="EMBL/GenBank/DDBJ databases">
        <title>Dyella monticola sp. nov. and Dyella psychrodurans sp. nov. isolated from monsoon evergreen broad-leaved forest soil of Dinghu Mountain, China.</title>
        <authorList>
            <person name="Gao Z."/>
            <person name="Qiu L."/>
        </authorList>
    </citation>
    <scope>NUCLEOTIDE SEQUENCE [LARGE SCALE GENOMIC DNA]</scope>
    <source>
        <strain evidence="1 2">4G-K06</strain>
    </source>
</reference>
<accession>A0A370X5A2</accession>
<name>A0A370X5A2_9GAMM</name>
<keyword evidence="2" id="KW-1185">Reference proteome</keyword>
<organism evidence="1 2">
    <name type="scientific">Dyella monticola</name>
    <dbReference type="NCBI Taxonomy" id="1927958"/>
    <lineage>
        <taxon>Bacteria</taxon>
        <taxon>Pseudomonadati</taxon>
        <taxon>Pseudomonadota</taxon>
        <taxon>Gammaproteobacteria</taxon>
        <taxon>Lysobacterales</taxon>
        <taxon>Rhodanobacteraceae</taxon>
        <taxon>Dyella</taxon>
    </lineage>
</organism>
<dbReference type="EMBL" id="QRBE01000002">
    <property type="protein sequence ID" value="RDS83603.1"/>
    <property type="molecule type" value="Genomic_DNA"/>
</dbReference>
<evidence type="ECO:0000313" key="1">
    <source>
        <dbReference type="EMBL" id="RDS83603.1"/>
    </source>
</evidence>
<proteinExistence type="predicted"/>
<dbReference type="AlphaFoldDB" id="A0A370X5A2"/>
<dbReference type="OrthoDB" id="6064721at2"/>
<dbReference type="RefSeq" id="WP_115494317.1">
    <property type="nucleotide sequence ID" value="NZ_QRBE01000002.1"/>
</dbReference>
<dbReference type="Proteomes" id="UP000254258">
    <property type="component" value="Unassembled WGS sequence"/>
</dbReference>
<comment type="caution">
    <text evidence="1">The sequence shown here is derived from an EMBL/GenBank/DDBJ whole genome shotgun (WGS) entry which is preliminary data.</text>
</comment>
<protein>
    <submittedName>
        <fullName evidence="1">Uncharacterized protein</fullName>
    </submittedName>
</protein>
<evidence type="ECO:0000313" key="2">
    <source>
        <dbReference type="Proteomes" id="UP000254258"/>
    </source>
</evidence>
<sequence length="356" mass="40404">MKKRKPLIYQKDYTPERLKLMACFLSASEPLATRHAIDVLACGAWFEEVRLETRERTAYAVGKKIQPHTYKSARGDQAPHHHNLWSKYARGLIRPGDETVKAASRVAPQTEDILTTHAWLALDVSHPLQDKGNELLRALRLGVQQAVFNPNYIEFRRYVRRPTLGRTLKMLEVRADLDSVAAIVILLRESHEAGDRAKALTLGESLHNVLLMAAISTPLLCIRFELMLFFKYRIFPMASSEEIAFDLDPSVMCEQSRILSSIMLILEDATRIGFTHKGATGELRKIIEGDFGMDLQYGLMPRWALVKPAHESTEAARRLVANRGILRDWGLGVLRSGRVQQFVPDEVFDRMTQVDS</sequence>
<gene>
    <name evidence="1" type="ORF">DWU98_04520</name>
</gene>